<keyword evidence="2" id="KW-1185">Reference proteome</keyword>
<comment type="caution">
    <text evidence="1">The sequence shown here is derived from an EMBL/GenBank/DDBJ whole genome shotgun (WGS) entry which is preliminary data.</text>
</comment>
<dbReference type="AlphaFoldDB" id="A0A8X6XSD8"/>
<dbReference type="EMBL" id="BMAV01012190">
    <property type="protein sequence ID" value="GFY58644.1"/>
    <property type="molecule type" value="Genomic_DNA"/>
</dbReference>
<name>A0A8X6XSD8_9ARAC</name>
<gene>
    <name evidence="1" type="ORF">TNIN_199211</name>
</gene>
<evidence type="ECO:0000313" key="2">
    <source>
        <dbReference type="Proteomes" id="UP000886998"/>
    </source>
</evidence>
<dbReference type="Proteomes" id="UP000886998">
    <property type="component" value="Unassembled WGS sequence"/>
</dbReference>
<sequence length="152" mass="17437">MHFRIIVHGLIPPEFIVLRTHIKVLPDHEPLDVPCYTPFSCFQPADLCSDYLEQEAAKGNGAFIQALWTLHAKSKLYCLAYKAWKRNSPQNLTTWTQLAQAVLDGCYGEEWSDTVFQVSDSCPTCLSPMHWPEKTHIEVINFTCNVFCNSWM</sequence>
<organism evidence="1 2">
    <name type="scientific">Trichonephila inaurata madagascariensis</name>
    <dbReference type="NCBI Taxonomy" id="2747483"/>
    <lineage>
        <taxon>Eukaryota</taxon>
        <taxon>Metazoa</taxon>
        <taxon>Ecdysozoa</taxon>
        <taxon>Arthropoda</taxon>
        <taxon>Chelicerata</taxon>
        <taxon>Arachnida</taxon>
        <taxon>Araneae</taxon>
        <taxon>Araneomorphae</taxon>
        <taxon>Entelegynae</taxon>
        <taxon>Araneoidea</taxon>
        <taxon>Nephilidae</taxon>
        <taxon>Trichonephila</taxon>
        <taxon>Trichonephila inaurata</taxon>
    </lineage>
</organism>
<proteinExistence type="predicted"/>
<dbReference type="OrthoDB" id="10501567at2759"/>
<accession>A0A8X6XSD8</accession>
<protein>
    <submittedName>
        <fullName evidence="1">Uncharacterized protein</fullName>
    </submittedName>
</protein>
<evidence type="ECO:0000313" key="1">
    <source>
        <dbReference type="EMBL" id="GFY58644.1"/>
    </source>
</evidence>
<reference evidence="1" key="1">
    <citation type="submission" date="2020-08" db="EMBL/GenBank/DDBJ databases">
        <title>Multicomponent nature underlies the extraordinary mechanical properties of spider dragline silk.</title>
        <authorList>
            <person name="Kono N."/>
            <person name="Nakamura H."/>
            <person name="Mori M."/>
            <person name="Yoshida Y."/>
            <person name="Ohtoshi R."/>
            <person name="Malay A.D."/>
            <person name="Moran D.A.P."/>
            <person name="Tomita M."/>
            <person name="Numata K."/>
            <person name="Arakawa K."/>
        </authorList>
    </citation>
    <scope>NUCLEOTIDE SEQUENCE</scope>
</reference>